<reference evidence="9 10" key="1">
    <citation type="journal article" date="2014" name="Int. J. Syst. Evol. Microbiol.">
        <title>Complete genome sequence of Corynebacterium casei LMG S-19264T (=DSM 44701T), isolated from a smear-ripened cheese.</title>
        <authorList>
            <consortium name="US DOE Joint Genome Institute (JGI-PGF)"/>
            <person name="Walter F."/>
            <person name="Albersmeier A."/>
            <person name="Kalinowski J."/>
            <person name="Ruckert C."/>
        </authorList>
    </citation>
    <scope>NUCLEOTIDE SEQUENCE [LARGE SCALE GENOMIC DNA]</scope>
    <source>
        <strain evidence="9 10">CGMCC 4.7111</strain>
    </source>
</reference>
<dbReference type="PROSITE" id="PS00107">
    <property type="entry name" value="PROTEIN_KINASE_ATP"/>
    <property type="match status" value="1"/>
</dbReference>
<dbReference type="PANTHER" id="PTHR43289:SF34">
    <property type="entry name" value="SERINE_THREONINE-PROTEIN KINASE YBDM-RELATED"/>
    <property type="match status" value="1"/>
</dbReference>
<evidence type="ECO:0000256" key="2">
    <source>
        <dbReference type="ARBA" id="ARBA00022741"/>
    </source>
</evidence>
<evidence type="ECO:0000256" key="3">
    <source>
        <dbReference type="ARBA" id="ARBA00022777"/>
    </source>
</evidence>
<gene>
    <name evidence="9" type="ORF">GCM10011579_046390</name>
</gene>
<evidence type="ECO:0000256" key="5">
    <source>
        <dbReference type="PROSITE-ProRule" id="PRU10141"/>
    </source>
</evidence>
<dbReference type="PROSITE" id="PS00108">
    <property type="entry name" value="PROTEIN_KINASE_ST"/>
    <property type="match status" value="1"/>
</dbReference>
<evidence type="ECO:0000256" key="4">
    <source>
        <dbReference type="ARBA" id="ARBA00022840"/>
    </source>
</evidence>
<keyword evidence="4 5" id="KW-0067">ATP-binding</keyword>
<dbReference type="PROSITE" id="PS50011">
    <property type="entry name" value="PROTEIN_KINASE_DOM"/>
    <property type="match status" value="1"/>
</dbReference>
<dbReference type="GO" id="GO:0005524">
    <property type="term" value="F:ATP binding"/>
    <property type="evidence" value="ECO:0007669"/>
    <property type="project" value="UniProtKB-UniRule"/>
</dbReference>
<evidence type="ECO:0000313" key="10">
    <source>
        <dbReference type="Proteomes" id="UP000600365"/>
    </source>
</evidence>
<protein>
    <submittedName>
        <fullName evidence="9">Protein kinase</fullName>
    </submittedName>
</protein>
<feature type="compositionally biased region" description="Low complexity" evidence="6">
    <location>
        <begin position="344"/>
        <end position="369"/>
    </location>
</feature>
<dbReference type="AlphaFoldDB" id="A0A917Y8G3"/>
<sequence>MDMAMMRLRREDPRVVGSFRLHRRLGAGGMGVVYLGSDRRGQRVALKVIRPDLAEDQEFRSRFAREVSAARRIRGGCTARLVAADLEADRPWFATQYVPGPSLHDKVAEEGPLSAADVAAVGAALSEGLVAVHEAGVVHRDLKPSNILLSPKGPRIIDFGIAWATGASTLTHVGTAVGSPGFLAPEQVRGAAVTPATDVFALGATLAYAATQDSPFGQGSSEVMLYRVVHEEPQLHGVPDALAPLVRACLAKDPEERPTTLQLSLRLKEIAAREAQGLADVRPPAPRTDPDRPTSRLAEQYAEQRTQRRPQGTPPPRTGGTNGGTRSAQSGPRPTPVRNTGRSGNRPAPRSGAGRPAPRTTGTGRRPANPRLLRQRLFVFVVVTLLVALGIAAAQGCQGRARGLPDGGTHKDVRQQQSYAPLPTGELMSQRYRSEVHKDG</sequence>
<keyword evidence="3 9" id="KW-0418">Kinase</keyword>
<dbReference type="Gene3D" id="1.10.510.10">
    <property type="entry name" value="Transferase(Phosphotransferase) domain 1"/>
    <property type="match status" value="1"/>
</dbReference>
<dbReference type="Gene3D" id="3.30.200.20">
    <property type="entry name" value="Phosphorylase Kinase, domain 1"/>
    <property type="match status" value="1"/>
</dbReference>
<dbReference type="GO" id="GO:0004674">
    <property type="term" value="F:protein serine/threonine kinase activity"/>
    <property type="evidence" value="ECO:0007669"/>
    <property type="project" value="TreeGrafter"/>
</dbReference>
<keyword evidence="2 5" id="KW-0547">Nucleotide-binding</keyword>
<feature type="binding site" evidence="5">
    <location>
        <position position="47"/>
    </location>
    <ligand>
        <name>ATP</name>
        <dbReference type="ChEBI" id="CHEBI:30616"/>
    </ligand>
</feature>
<keyword evidence="7" id="KW-1133">Transmembrane helix</keyword>
<dbReference type="InterPro" id="IPR000719">
    <property type="entry name" value="Prot_kinase_dom"/>
</dbReference>
<feature type="transmembrane region" description="Helical" evidence="7">
    <location>
        <begin position="377"/>
        <end position="394"/>
    </location>
</feature>
<dbReference type="PANTHER" id="PTHR43289">
    <property type="entry name" value="MITOGEN-ACTIVATED PROTEIN KINASE KINASE KINASE 20-RELATED"/>
    <property type="match status" value="1"/>
</dbReference>
<dbReference type="InterPro" id="IPR008271">
    <property type="entry name" value="Ser/Thr_kinase_AS"/>
</dbReference>
<dbReference type="InterPro" id="IPR017441">
    <property type="entry name" value="Protein_kinase_ATP_BS"/>
</dbReference>
<comment type="caution">
    <text evidence="9">The sequence shown here is derived from an EMBL/GenBank/DDBJ whole genome shotgun (WGS) entry which is preliminary data.</text>
</comment>
<evidence type="ECO:0000256" key="6">
    <source>
        <dbReference type="SAM" id="MobiDB-lite"/>
    </source>
</evidence>
<feature type="domain" description="Protein kinase" evidence="8">
    <location>
        <begin position="19"/>
        <end position="270"/>
    </location>
</feature>
<dbReference type="EMBL" id="BMMM01000008">
    <property type="protein sequence ID" value="GGN70772.1"/>
    <property type="molecule type" value="Genomic_DNA"/>
</dbReference>
<evidence type="ECO:0000256" key="1">
    <source>
        <dbReference type="ARBA" id="ARBA00022679"/>
    </source>
</evidence>
<feature type="compositionally biased region" description="Polar residues" evidence="6">
    <location>
        <begin position="327"/>
        <end position="343"/>
    </location>
</feature>
<dbReference type="CDD" id="cd14014">
    <property type="entry name" value="STKc_PknB_like"/>
    <property type="match status" value="1"/>
</dbReference>
<evidence type="ECO:0000313" key="9">
    <source>
        <dbReference type="EMBL" id="GGN70772.1"/>
    </source>
</evidence>
<keyword evidence="7" id="KW-0812">Transmembrane</keyword>
<evidence type="ECO:0000259" key="8">
    <source>
        <dbReference type="PROSITE" id="PS50011"/>
    </source>
</evidence>
<dbReference type="Proteomes" id="UP000600365">
    <property type="component" value="Unassembled WGS sequence"/>
</dbReference>
<evidence type="ECO:0000256" key="7">
    <source>
        <dbReference type="SAM" id="Phobius"/>
    </source>
</evidence>
<dbReference type="InterPro" id="IPR011009">
    <property type="entry name" value="Kinase-like_dom_sf"/>
</dbReference>
<dbReference type="RefSeq" id="WP_189187966.1">
    <property type="nucleotide sequence ID" value="NZ_BMMM01000008.1"/>
</dbReference>
<dbReference type="SUPFAM" id="SSF56112">
    <property type="entry name" value="Protein kinase-like (PK-like)"/>
    <property type="match status" value="1"/>
</dbReference>
<accession>A0A917Y8G3</accession>
<keyword evidence="10" id="KW-1185">Reference proteome</keyword>
<feature type="region of interest" description="Disordered" evidence="6">
    <location>
        <begin position="275"/>
        <end position="369"/>
    </location>
</feature>
<keyword evidence="7" id="KW-0472">Membrane</keyword>
<dbReference type="Pfam" id="PF00069">
    <property type="entry name" value="Pkinase"/>
    <property type="match status" value="1"/>
</dbReference>
<keyword evidence="1" id="KW-0808">Transferase</keyword>
<organism evidence="9 10">
    <name type="scientific">Streptomyces albiflavescens</name>
    <dbReference type="NCBI Taxonomy" id="1623582"/>
    <lineage>
        <taxon>Bacteria</taxon>
        <taxon>Bacillati</taxon>
        <taxon>Actinomycetota</taxon>
        <taxon>Actinomycetes</taxon>
        <taxon>Kitasatosporales</taxon>
        <taxon>Streptomycetaceae</taxon>
        <taxon>Streptomyces</taxon>
    </lineage>
</organism>
<name>A0A917Y8G3_9ACTN</name>
<dbReference type="SMART" id="SM00220">
    <property type="entry name" value="S_TKc"/>
    <property type="match status" value="1"/>
</dbReference>
<proteinExistence type="predicted"/>